<sequence>MSIFLAPSNRQLYLVFCIQSLKGQKQNLLSYKNFEIFSKGSHHHIILKQEQSILLCYQKLILNNYLKKSSGNQNQHLINYLICYITKINLNKCLQDPDIHLSLLKSKSILILYRQIYLYCIHIEIILLRYRKLNEEETSTQKQTISSHTQIYMLEGSNCMYQIYSQCNQLSTNLCSIYLKNLMQNIQRHLSQLSQLTNKNYYQFSSYNFNDNQKYKSMCRYYKQNQIVKHKGYLVHYNKQHNLQVINNLLLRAFYKYHHHDLQTHNFYRQNQYKKNYREVYLNNLLLGLLILQCNFVFFFVNNILKLSKQGWNYIILYSQSQVNLRVFDRQNQLNSLELNFFLQYIHYLESNSILLNLNMLHKKVISIIQSGKIQYNHKNYKH</sequence>
<dbReference type="InParanoid" id="W7XK42"/>
<dbReference type="Proteomes" id="UP000009168">
    <property type="component" value="Unassembled WGS sequence"/>
</dbReference>
<keyword evidence="1" id="KW-1133">Transmembrane helix</keyword>
<dbReference type="AlphaFoldDB" id="W7XK42"/>
<evidence type="ECO:0000256" key="1">
    <source>
        <dbReference type="SAM" id="Phobius"/>
    </source>
</evidence>
<dbReference type="GeneID" id="24440136"/>
<proteinExistence type="predicted"/>
<dbReference type="EMBL" id="GG662711">
    <property type="protein sequence ID" value="EWS74579.1"/>
    <property type="molecule type" value="Genomic_DNA"/>
</dbReference>
<name>W7XK42_TETTS</name>
<evidence type="ECO:0000313" key="3">
    <source>
        <dbReference type="Proteomes" id="UP000009168"/>
    </source>
</evidence>
<dbReference type="KEGG" id="tet:TTHERM_000672227"/>
<evidence type="ECO:0000313" key="2">
    <source>
        <dbReference type="EMBL" id="EWS74579.1"/>
    </source>
</evidence>
<gene>
    <name evidence="2" type="ORF">TTHERM_000672227</name>
</gene>
<dbReference type="RefSeq" id="XP_012652880.1">
    <property type="nucleotide sequence ID" value="XM_012797426.1"/>
</dbReference>
<organism evidence="2 3">
    <name type="scientific">Tetrahymena thermophila (strain SB210)</name>
    <dbReference type="NCBI Taxonomy" id="312017"/>
    <lineage>
        <taxon>Eukaryota</taxon>
        <taxon>Sar</taxon>
        <taxon>Alveolata</taxon>
        <taxon>Ciliophora</taxon>
        <taxon>Intramacronucleata</taxon>
        <taxon>Oligohymenophorea</taxon>
        <taxon>Hymenostomatida</taxon>
        <taxon>Tetrahymenina</taxon>
        <taxon>Tetrahymenidae</taxon>
        <taxon>Tetrahymena</taxon>
    </lineage>
</organism>
<reference evidence="3" key="1">
    <citation type="journal article" date="2006" name="PLoS Biol.">
        <title>Macronuclear genome sequence of the ciliate Tetrahymena thermophila, a model eukaryote.</title>
        <authorList>
            <person name="Eisen J.A."/>
            <person name="Coyne R.S."/>
            <person name="Wu M."/>
            <person name="Wu D."/>
            <person name="Thiagarajan M."/>
            <person name="Wortman J.R."/>
            <person name="Badger J.H."/>
            <person name="Ren Q."/>
            <person name="Amedeo P."/>
            <person name="Jones K.M."/>
            <person name="Tallon L.J."/>
            <person name="Delcher A.L."/>
            <person name="Salzberg S.L."/>
            <person name="Silva J.C."/>
            <person name="Haas B.J."/>
            <person name="Majoros W.H."/>
            <person name="Farzad M."/>
            <person name="Carlton J.M."/>
            <person name="Smith R.K. Jr."/>
            <person name="Garg J."/>
            <person name="Pearlman R.E."/>
            <person name="Karrer K.M."/>
            <person name="Sun L."/>
            <person name="Manning G."/>
            <person name="Elde N.C."/>
            <person name="Turkewitz A.P."/>
            <person name="Asai D.J."/>
            <person name="Wilkes D.E."/>
            <person name="Wang Y."/>
            <person name="Cai H."/>
            <person name="Collins K."/>
            <person name="Stewart B.A."/>
            <person name="Lee S.R."/>
            <person name="Wilamowska K."/>
            <person name="Weinberg Z."/>
            <person name="Ruzzo W.L."/>
            <person name="Wloga D."/>
            <person name="Gaertig J."/>
            <person name="Frankel J."/>
            <person name="Tsao C.-C."/>
            <person name="Gorovsky M.A."/>
            <person name="Keeling P.J."/>
            <person name="Waller R.F."/>
            <person name="Patron N.J."/>
            <person name="Cherry J.M."/>
            <person name="Stover N.A."/>
            <person name="Krieger C.J."/>
            <person name="del Toro C."/>
            <person name="Ryder H.F."/>
            <person name="Williamson S.C."/>
            <person name="Barbeau R.A."/>
            <person name="Hamilton E.P."/>
            <person name="Orias E."/>
        </authorList>
    </citation>
    <scope>NUCLEOTIDE SEQUENCE [LARGE SCALE GENOMIC DNA]</scope>
    <source>
        <strain evidence="3">SB210</strain>
    </source>
</reference>
<keyword evidence="1" id="KW-0472">Membrane</keyword>
<feature type="transmembrane region" description="Helical" evidence="1">
    <location>
        <begin position="280"/>
        <end position="301"/>
    </location>
</feature>
<keyword evidence="3" id="KW-1185">Reference proteome</keyword>
<keyword evidence="1 2" id="KW-0812">Transmembrane</keyword>
<protein>
    <submittedName>
        <fullName evidence="2">Transmembrane protein, putative</fullName>
    </submittedName>
</protein>
<accession>W7XK42</accession>